<feature type="transmembrane region" description="Helical" evidence="8">
    <location>
        <begin position="163"/>
        <end position="185"/>
    </location>
</feature>
<feature type="transmembrane region" description="Helical" evidence="8">
    <location>
        <begin position="85"/>
        <end position="112"/>
    </location>
</feature>
<feature type="transmembrane region" description="Helical" evidence="8">
    <location>
        <begin position="197"/>
        <end position="214"/>
    </location>
</feature>
<evidence type="ECO:0000313" key="10">
    <source>
        <dbReference type="EMBL" id="KAF2260789.1"/>
    </source>
</evidence>
<evidence type="ECO:0000256" key="4">
    <source>
        <dbReference type="ARBA" id="ARBA00022970"/>
    </source>
</evidence>
<dbReference type="PIRSF" id="PIRSF006060">
    <property type="entry name" value="AA_transporter"/>
    <property type="match status" value="1"/>
</dbReference>
<dbReference type="InterPro" id="IPR004841">
    <property type="entry name" value="AA-permease/SLC12A_dom"/>
</dbReference>
<dbReference type="Gene3D" id="1.20.1740.10">
    <property type="entry name" value="Amino acid/polyamine transporter I"/>
    <property type="match status" value="1"/>
</dbReference>
<protein>
    <submittedName>
        <fullName evidence="10">Histidine permease</fullName>
    </submittedName>
</protein>
<feature type="compositionally biased region" description="Polar residues" evidence="7">
    <location>
        <begin position="1"/>
        <end position="10"/>
    </location>
</feature>
<dbReference type="Pfam" id="PF00324">
    <property type="entry name" value="AA_permease"/>
    <property type="match status" value="1"/>
</dbReference>
<dbReference type="AlphaFoldDB" id="A0A9P4N3I1"/>
<dbReference type="PROSITE" id="PS00218">
    <property type="entry name" value="AMINO_ACID_PERMEASE_1"/>
    <property type="match status" value="1"/>
</dbReference>
<comment type="caution">
    <text evidence="10">The sequence shown here is derived from an EMBL/GenBank/DDBJ whole genome shotgun (WGS) entry which is preliminary data.</text>
</comment>
<evidence type="ECO:0000256" key="7">
    <source>
        <dbReference type="SAM" id="MobiDB-lite"/>
    </source>
</evidence>
<dbReference type="EMBL" id="ML986673">
    <property type="protein sequence ID" value="KAF2260789.1"/>
    <property type="molecule type" value="Genomic_DNA"/>
</dbReference>
<name>A0A9P4N3I1_9PLEO</name>
<evidence type="ECO:0000256" key="8">
    <source>
        <dbReference type="SAM" id="Phobius"/>
    </source>
</evidence>
<feature type="transmembrane region" description="Helical" evidence="8">
    <location>
        <begin position="133"/>
        <end position="157"/>
    </location>
</feature>
<dbReference type="PANTHER" id="PTHR43341:SF4">
    <property type="entry name" value="ARGININE PERMEASE CAN1-RELATED"/>
    <property type="match status" value="1"/>
</dbReference>
<sequence>MDGVSQSISSPRGEEIPKAMDYISEKSHGHSSNDMEKQVPPQPQELQRKLKARHLQFVAIGGTVGTGIFIASGSSIATAGPVGALLAFVFVGTLVYAVMLSLAEMATYIPIAGAFTRYAARFVDRSLGFSMGWIYWFSWAITYALELTAAGLIIQWWNSSLNIGIFITIFWVPLTLINFFPVDLFGEFEFWFASIKVVALLGFMIFSICINAGAGDQGYIGFKYWEHPGAFAPYLVEDRPALAKFVGFWAVLIKAGFSFQGTELVGIGAGESANPRKTMPKAIRTTFWSIFLLFIFTIFFIGILVPYDNEAMSIGDTNAGSSPLVIAAQLAGVQVLPDILNAILLTVVLSAASSNVYSGSRILIGLAEERFAPHILTRTTKRGVPWIAITFSSLWGLLGYLNCSSSGAEVFNWLLNIIGVAGFIAWACICYCHLAFISALKAQNISRDTLPFVSWGGRWLAWYGLIFCTIITLTQGFTAFVPWNTEDFFIAYISLILFVILYVGHKIWSRCPFVKPIEVDLVTGRFEEVESETWEESPRSWWKKALNYVF</sequence>
<dbReference type="GO" id="GO:0016020">
    <property type="term" value="C:membrane"/>
    <property type="evidence" value="ECO:0007669"/>
    <property type="project" value="UniProtKB-SubCell"/>
</dbReference>
<proteinExistence type="predicted"/>
<feature type="transmembrane region" description="Helical" evidence="8">
    <location>
        <begin position="413"/>
        <end position="440"/>
    </location>
</feature>
<dbReference type="InterPro" id="IPR050524">
    <property type="entry name" value="APC_YAT"/>
</dbReference>
<gene>
    <name evidence="10" type="ORF">CC78DRAFT_385522</name>
</gene>
<comment type="subcellular location">
    <subcellularLocation>
        <location evidence="1">Membrane</location>
        <topology evidence="1">Multi-pass membrane protein</topology>
    </subcellularLocation>
</comment>
<feature type="transmembrane region" description="Helical" evidence="8">
    <location>
        <begin position="460"/>
        <end position="483"/>
    </location>
</feature>
<dbReference type="FunFam" id="1.20.1740.10:FF:000006">
    <property type="entry name" value="General amino acid permease"/>
    <property type="match status" value="1"/>
</dbReference>
<dbReference type="OrthoDB" id="3900342at2759"/>
<evidence type="ECO:0000256" key="3">
    <source>
        <dbReference type="ARBA" id="ARBA00022692"/>
    </source>
</evidence>
<dbReference type="GO" id="GO:0015171">
    <property type="term" value="F:amino acid transmembrane transporter activity"/>
    <property type="evidence" value="ECO:0007669"/>
    <property type="project" value="TreeGrafter"/>
</dbReference>
<keyword evidence="6 8" id="KW-0472">Membrane</keyword>
<keyword evidence="5 8" id="KW-1133">Transmembrane helix</keyword>
<feature type="compositionally biased region" description="Basic and acidic residues" evidence="7">
    <location>
        <begin position="12"/>
        <end position="37"/>
    </location>
</feature>
<accession>A0A9P4N3I1</accession>
<feature type="transmembrane region" description="Helical" evidence="8">
    <location>
        <begin position="287"/>
        <end position="307"/>
    </location>
</feature>
<feature type="domain" description="Amino acid permease/ SLC12A" evidence="9">
    <location>
        <begin position="54"/>
        <end position="513"/>
    </location>
</feature>
<feature type="transmembrane region" description="Helical" evidence="8">
    <location>
        <begin position="489"/>
        <end position="508"/>
    </location>
</feature>
<feature type="region of interest" description="Disordered" evidence="7">
    <location>
        <begin position="1"/>
        <end position="44"/>
    </location>
</feature>
<evidence type="ECO:0000259" key="9">
    <source>
        <dbReference type="Pfam" id="PF00324"/>
    </source>
</evidence>
<keyword evidence="2" id="KW-0813">Transport</keyword>
<dbReference type="Proteomes" id="UP000800093">
    <property type="component" value="Unassembled WGS sequence"/>
</dbReference>
<evidence type="ECO:0000256" key="1">
    <source>
        <dbReference type="ARBA" id="ARBA00004141"/>
    </source>
</evidence>
<feature type="transmembrane region" description="Helical" evidence="8">
    <location>
        <begin position="57"/>
        <end position="79"/>
    </location>
</feature>
<evidence type="ECO:0000256" key="5">
    <source>
        <dbReference type="ARBA" id="ARBA00022989"/>
    </source>
</evidence>
<organism evidence="10 11">
    <name type="scientific">Lojkania enalia</name>
    <dbReference type="NCBI Taxonomy" id="147567"/>
    <lineage>
        <taxon>Eukaryota</taxon>
        <taxon>Fungi</taxon>
        <taxon>Dikarya</taxon>
        <taxon>Ascomycota</taxon>
        <taxon>Pezizomycotina</taxon>
        <taxon>Dothideomycetes</taxon>
        <taxon>Pleosporomycetidae</taxon>
        <taxon>Pleosporales</taxon>
        <taxon>Pleosporales incertae sedis</taxon>
        <taxon>Lojkania</taxon>
    </lineage>
</organism>
<feature type="transmembrane region" description="Helical" evidence="8">
    <location>
        <begin position="384"/>
        <end position="401"/>
    </location>
</feature>
<evidence type="ECO:0000256" key="6">
    <source>
        <dbReference type="ARBA" id="ARBA00023136"/>
    </source>
</evidence>
<feature type="transmembrane region" description="Helical" evidence="8">
    <location>
        <begin position="246"/>
        <end position="266"/>
    </location>
</feature>
<reference evidence="11" key="1">
    <citation type="journal article" date="2020" name="Stud. Mycol.">
        <title>101 Dothideomycetes genomes: A test case for predicting lifestyles and emergence of pathogens.</title>
        <authorList>
            <person name="Haridas S."/>
            <person name="Albert R."/>
            <person name="Binder M."/>
            <person name="Bloem J."/>
            <person name="LaButti K."/>
            <person name="Salamov A."/>
            <person name="Andreopoulos B."/>
            <person name="Baker S."/>
            <person name="Barry K."/>
            <person name="Bills G."/>
            <person name="Bluhm B."/>
            <person name="Cannon C."/>
            <person name="Castanera R."/>
            <person name="Culley D."/>
            <person name="Daum C."/>
            <person name="Ezra D."/>
            <person name="Gonzalez J."/>
            <person name="Henrissat B."/>
            <person name="Kuo A."/>
            <person name="Liang C."/>
            <person name="Lipzen A."/>
            <person name="Lutzoni F."/>
            <person name="Magnuson J."/>
            <person name="Mondo S."/>
            <person name="Nolan M."/>
            <person name="Ohm R."/>
            <person name="Pangilinan J."/>
            <person name="Park H.-J."/>
            <person name="Ramirez L."/>
            <person name="Alfaro M."/>
            <person name="Sun H."/>
            <person name="Tritt A."/>
            <person name="Yoshinaga Y."/>
            <person name="Zwiers L.-H."/>
            <person name="Turgeon B."/>
            <person name="Goodwin S."/>
            <person name="Spatafora J."/>
            <person name="Crous P."/>
            <person name="Grigoriev I."/>
        </authorList>
    </citation>
    <scope>NUCLEOTIDE SEQUENCE [LARGE SCALE GENOMIC DNA]</scope>
    <source>
        <strain evidence="11">CBS 304.66</strain>
    </source>
</reference>
<dbReference type="PANTHER" id="PTHR43341">
    <property type="entry name" value="AMINO ACID PERMEASE"/>
    <property type="match status" value="1"/>
</dbReference>
<evidence type="ECO:0000256" key="2">
    <source>
        <dbReference type="ARBA" id="ARBA00022448"/>
    </source>
</evidence>
<dbReference type="InterPro" id="IPR004840">
    <property type="entry name" value="Amino_acid_permease_CS"/>
</dbReference>
<keyword evidence="11" id="KW-1185">Reference proteome</keyword>
<evidence type="ECO:0000313" key="11">
    <source>
        <dbReference type="Proteomes" id="UP000800093"/>
    </source>
</evidence>
<keyword evidence="3 8" id="KW-0812">Transmembrane</keyword>
<keyword evidence="4" id="KW-0029">Amino-acid transport</keyword>